<dbReference type="AlphaFoldDB" id="A0AAN0RI25"/>
<proteinExistence type="predicted"/>
<gene>
    <name evidence="1" type="ORF">RCA23_c10320</name>
</gene>
<accession>A0AAN0RI25</accession>
<dbReference type="GeneID" id="93367143"/>
<dbReference type="KEGG" id="ptp:RCA23_c10320"/>
<name>A0AAN0RI25_9RHOB</name>
<keyword evidence="2" id="KW-1185">Reference proteome</keyword>
<evidence type="ECO:0000313" key="2">
    <source>
        <dbReference type="Proteomes" id="UP000028680"/>
    </source>
</evidence>
<evidence type="ECO:0008006" key="3">
    <source>
        <dbReference type="Google" id="ProtNLM"/>
    </source>
</evidence>
<evidence type="ECO:0000313" key="1">
    <source>
        <dbReference type="EMBL" id="AII86583.1"/>
    </source>
</evidence>
<dbReference type="Proteomes" id="UP000028680">
    <property type="component" value="Chromosome"/>
</dbReference>
<sequence>MKNLFLSCLVMGVMGLAFWAYTENYETKGKLDEIAQLNRDISEAHSRLRALKAEWAYLNRPERLLQLVNANFDELKLLQLTADHFARLEQIPYPGPDLGPITEPIEVMNREASP</sequence>
<protein>
    <recommendedName>
        <fullName evidence="3">Cell division protein FtsL</fullName>
    </recommendedName>
</protein>
<dbReference type="EMBL" id="CP003984">
    <property type="protein sequence ID" value="AII86583.1"/>
    <property type="molecule type" value="Genomic_DNA"/>
</dbReference>
<organism evidence="1 2">
    <name type="scientific">Planktomarina temperata RCA23</name>
    <dbReference type="NCBI Taxonomy" id="666509"/>
    <lineage>
        <taxon>Bacteria</taxon>
        <taxon>Pseudomonadati</taxon>
        <taxon>Pseudomonadota</taxon>
        <taxon>Alphaproteobacteria</taxon>
        <taxon>Rhodobacterales</taxon>
        <taxon>Paracoccaceae</taxon>
        <taxon>Planktomarina</taxon>
    </lineage>
</organism>
<reference evidence="1 2" key="1">
    <citation type="journal article" date="2014" name="ISME J.">
        <title>Adaptation of an abundant Roseobacter RCA organism to pelagic systems revealed by genomic and transcriptomic analyses.</title>
        <authorList>
            <person name="Voget S."/>
            <person name="Wemheuer B."/>
            <person name="Brinkhoff T."/>
            <person name="Vollmers J."/>
            <person name="Dietrich S."/>
            <person name="Giebel H.A."/>
            <person name="Beardsley C."/>
            <person name="Sardemann C."/>
            <person name="Bakenhus I."/>
            <person name="Billerbeck S."/>
            <person name="Daniel R."/>
            <person name="Simon M."/>
        </authorList>
    </citation>
    <scope>NUCLEOTIDE SEQUENCE [LARGE SCALE GENOMIC DNA]</scope>
    <source>
        <strain evidence="1 2">RCA23</strain>
    </source>
</reference>
<dbReference type="RefSeq" id="WP_044049419.1">
    <property type="nucleotide sequence ID" value="NZ_CP003984.1"/>
</dbReference>